<evidence type="ECO:0000256" key="6">
    <source>
        <dbReference type="ARBA" id="ARBA00023136"/>
    </source>
</evidence>
<dbReference type="InterPro" id="IPR050994">
    <property type="entry name" value="At_inactive_RLKs"/>
</dbReference>
<accession>A0A7J7FXY3</accession>
<feature type="binding site" evidence="7">
    <location>
        <position position="372"/>
    </location>
    <ligand>
        <name>ATP</name>
        <dbReference type="ChEBI" id="CHEBI:30616"/>
    </ligand>
</feature>
<feature type="signal peptide" evidence="10">
    <location>
        <begin position="1"/>
        <end position="24"/>
    </location>
</feature>
<evidence type="ECO:0000256" key="8">
    <source>
        <dbReference type="SAM" id="MobiDB-lite"/>
    </source>
</evidence>
<organism evidence="12 13">
    <name type="scientific">Camellia sinensis</name>
    <name type="common">Tea plant</name>
    <name type="synonym">Thea sinensis</name>
    <dbReference type="NCBI Taxonomy" id="4442"/>
    <lineage>
        <taxon>Eukaryota</taxon>
        <taxon>Viridiplantae</taxon>
        <taxon>Streptophyta</taxon>
        <taxon>Embryophyta</taxon>
        <taxon>Tracheophyta</taxon>
        <taxon>Spermatophyta</taxon>
        <taxon>Magnoliopsida</taxon>
        <taxon>eudicotyledons</taxon>
        <taxon>Gunneridae</taxon>
        <taxon>Pentapetalae</taxon>
        <taxon>asterids</taxon>
        <taxon>Ericales</taxon>
        <taxon>Theaceae</taxon>
        <taxon>Camellia</taxon>
    </lineage>
</organism>
<gene>
    <name evidence="12" type="ORF">HYC85_029424</name>
</gene>
<name>A0A7J7FXY3_CAMSI</name>
<evidence type="ECO:0000256" key="3">
    <source>
        <dbReference type="ARBA" id="ARBA00022692"/>
    </source>
</evidence>
<evidence type="ECO:0000256" key="7">
    <source>
        <dbReference type="PROSITE-ProRule" id="PRU10141"/>
    </source>
</evidence>
<comment type="caution">
    <text evidence="12">The sequence shown here is derived from an EMBL/GenBank/DDBJ whole genome shotgun (WGS) entry which is preliminary data.</text>
</comment>
<keyword evidence="7" id="KW-0547">Nucleotide-binding</keyword>
<evidence type="ECO:0000256" key="1">
    <source>
        <dbReference type="ARBA" id="ARBA00004370"/>
    </source>
</evidence>
<keyword evidence="3 9" id="KW-0812">Transmembrane</keyword>
<dbReference type="AlphaFoldDB" id="A0A7J7FXY3"/>
<dbReference type="InterPro" id="IPR001611">
    <property type="entry name" value="Leu-rich_rpt"/>
</dbReference>
<dbReference type="InterPro" id="IPR000719">
    <property type="entry name" value="Prot_kinase_dom"/>
</dbReference>
<dbReference type="Proteomes" id="UP000593564">
    <property type="component" value="Unassembled WGS sequence"/>
</dbReference>
<dbReference type="Gene3D" id="1.10.510.10">
    <property type="entry name" value="Transferase(Phosphotransferase) domain 1"/>
    <property type="match status" value="1"/>
</dbReference>
<dbReference type="EMBL" id="JACBKZ010000014">
    <property type="protein sequence ID" value="KAF5933253.1"/>
    <property type="molecule type" value="Genomic_DNA"/>
</dbReference>
<dbReference type="PROSITE" id="PS00107">
    <property type="entry name" value="PROTEIN_KINASE_ATP"/>
    <property type="match status" value="1"/>
</dbReference>
<feature type="chain" id="PRO_5029599717" description="Protein kinase domain-containing protein" evidence="10">
    <location>
        <begin position="25"/>
        <end position="659"/>
    </location>
</feature>
<evidence type="ECO:0000313" key="13">
    <source>
        <dbReference type="Proteomes" id="UP000593564"/>
    </source>
</evidence>
<dbReference type="InterPro" id="IPR017441">
    <property type="entry name" value="Protein_kinase_ATP_BS"/>
</dbReference>
<feature type="domain" description="Protein kinase" evidence="11">
    <location>
        <begin position="344"/>
        <end position="652"/>
    </location>
</feature>
<dbReference type="PANTHER" id="PTHR48010">
    <property type="entry name" value="OS05G0588300 PROTEIN"/>
    <property type="match status" value="1"/>
</dbReference>
<dbReference type="Gene3D" id="3.80.10.10">
    <property type="entry name" value="Ribonuclease Inhibitor"/>
    <property type="match status" value="2"/>
</dbReference>
<evidence type="ECO:0000256" key="9">
    <source>
        <dbReference type="SAM" id="Phobius"/>
    </source>
</evidence>
<keyword evidence="13" id="KW-1185">Reference proteome</keyword>
<sequence length="659" mass="73327">MARVLVPIHVVSLVFFLLFLTGNSEEEEVKLALVQLIGELSPMKIGPSFGWNMSSNPCTDKWHGVSCDSKLQSVRKIVLDRFNLTGVLNATSLCKAKSLSVLSLNDNNVGGEIQQEISNCRYLTHLYLSGNRFSGNLPVNISQLSNLKRLDISNNDFSNQIPDMSRISGLLSFLAQNNHLSGEIPKFDFSNLQEFNVSNNNLSGPIPHVVGHFNASSFSGNLELCGQPLSNPCPMLTPPPPKKESKRSSKKEFLIYSGFFVAGLIVAVIIAVKFLKKNLPKGEKTNVKKGVVDSRTDKSSGTSSEFKNRSEYSITSGESGKGSSSLVVLASAVMNGLKFEDLLQSPAELVGRGKNGSLYKVIVDEGVTLAVKRIKDWGMTRVDFEKRMERIDQVKHPNVMPIVAYYCSKQEKLLVSEFQHNGSLFQLLHESQNGQLFDWGSRINVAASIAQALAFMHEELRDDGIAHGNLKSSNILLNKDMDPYISEYGLMVVESHQNQSILSQSDSFKNNNPSKSRAYSTFKVDIYGFGVILLELLTGKLVQNSGIDLTRWVHSVVKEEWTAEVFDKTLISEGANEERMVNLLQPETQIATSPPITYHHYHHPPLLIFFILLFLIFFFLNPNPRSRSATTKNPYYHPPPIVIAITAYHPLLRFSLSGE</sequence>
<keyword evidence="10" id="KW-0732">Signal</keyword>
<dbReference type="PANTHER" id="PTHR48010:SF22">
    <property type="entry name" value="OS09G0376600 PROTEIN"/>
    <property type="match status" value="1"/>
</dbReference>
<evidence type="ECO:0000313" key="12">
    <source>
        <dbReference type="EMBL" id="KAF5933253.1"/>
    </source>
</evidence>
<dbReference type="SUPFAM" id="SSF56112">
    <property type="entry name" value="Protein kinase-like (PK-like)"/>
    <property type="match status" value="1"/>
</dbReference>
<protein>
    <recommendedName>
        <fullName evidence="11">Protein kinase domain-containing protein</fullName>
    </recommendedName>
</protein>
<dbReference type="GO" id="GO:0005524">
    <property type="term" value="F:ATP binding"/>
    <property type="evidence" value="ECO:0007669"/>
    <property type="project" value="UniProtKB-UniRule"/>
</dbReference>
<dbReference type="InterPro" id="IPR032675">
    <property type="entry name" value="LRR_dom_sf"/>
</dbReference>
<keyword evidence="4" id="KW-0677">Repeat</keyword>
<dbReference type="SUPFAM" id="SSF52058">
    <property type="entry name" value="L domain-like"/>
    <property type="match status" value="1"/>
</dbReference>
<keyword evidence="2" id="KW-0433">Leucine-rich repeat</keyword>
<dbReference type="InterPro" id="IPR011009">
    <property type="entry name" value="Kinase-like_dom_sf"/>
</dbReference>
<reference evidence="12 13" key="2">
    <citation type="submission" date="2020-07" db="EMBL/GenBank/DDBJ databases">
        <title>Genome assembly of wild tea tree DASZ reveals pedigree and selection history of tea varieties.</title>
        <authorList>
            <person name="Zhang W."/>
        </authorList>
    </citation>
    <scope>NUCLEOTIDE SEQUENCE [LARGE SCALE GENOMIC DNA]</scope>
    <source>
        <strain evidence="13">cv. G240</strain>
        <tissue evidence="12">Leaf</tissue>
    </source>
</reference>
<dbReference type="Pfam" id="PF00560">
    <property type="entry name" value="LRR_1"/>
    <property type="match status" value="3"/>
</dbReference>
<dbReference type="GO" id="GO:0004672">
    <property type="term" value="F:protein kinase activity"/>
    <property type="evidence" value="ECO:0007669"/>
    <property type="project" value="InterPro"/>
</dbReference>
<keyword evidence="6 9" id="KW-0472">Membrane</keyword>
<proteinExistence type="predicted"/>
<dbReference type="Pfam" id="PF00069">
    <property type="entry name" value="Pkinase"/>
    <property type="match status" value="1"/>
</dbReference>
<feature type="transmembrane region" description="Helical" evidence="9">
    <location>
        <begin position="601"/>
        <end position="620"/>
    </location>
</feature>
<reference evidence="13" key="1">
    <citation type="journal article" date="2020" name="Nat. Commun.">
        <title>Genome assembly of wild tea tree DASZ reveals pedigree and selection history of tea varieties.</title>
        <authorList>
            <person name="Zhang W."/>
            <person name="Zhang Y."/>
            <person name="Qiu H."/>
            <person name="Guo Y."/>
            <person name="Wan H."/>
            <person name="Zhang X."/>
            <person name="Scossa F."/>
            <person name="Alseekh S."/>
            <person name="Zhang Q."/>
            <person name="Wang P."/>
            <person name="Xu L."/>
            <person name="Schmidt M.H."/>
            <person name="Jia X."/>
            <person name="Li D."/>
            <person name="Zhu A."/>
            <person name="Guo F."/>
            <person name="Chen W."/>
            <person name="Ni D."/>
            <person name="Usadel B."/>
            <person name="Fernie A.R."/>
            <person name="Wen W."/>
        </authorList>
    </citation>
    <scope>NUCLEOTIDE SEQUENCE [LARGE SCALE GENOMIC DNA]</scope>
    <source>
        <strain evidence="13">cv. G240</strain>
    </source>
</reference>
<feature type="region of interest" description="Disordered" evidence="8">
    <location>
        <begin position="290"/>
        <end position="322"/>
    </location>
</feature>
<evidence type="ECO:0000259" key="11">
    <source>
        <dbReference type="PROSITE" id="PS50011"/>
    </source>
</evidence>
<evidence type="ECO:0000256" key="10">
    <source>
        <dbReference type="SAM" id="SignalP"/>
    </source>
</evidence>
<feature type="transmembrane region" description="Helical" evidence="9">
    <location>
        <begin position="253"/>
        <end position="275"/>
    </location>
</feature>
<dbReference type="Gene3D" id="3.30.200.20">
    <property type="entry name" value="Phosphorylase Kinase, domain 1"/>
    <property type="match status" value="1"/>
</dbReference>
<evidence type="ECO:0000256" key="2">
    <source>
        <dbReference type="ARBA" id="ARBA00022614"/>
    </source>
</evidence>
<dbReference type="GO" id="GO:0016020">
    <property type="term" value="C:membrane"/>
    <property type="evidence" value="ECO:0007669"/>
    <property type="project" value="UniProtKB-SubCell"/>
</dbReference>
<keyword evidence="7" id="KW-0067">ATP-binding</keyword>
<evidence type="ECO:0000256" key="4">
    <source>
        <dbReference type="ARBA" id="ARBA00022737"/>
    </source>
</evidence>
<keyword evidence="5 9" id="KW-1133">Transmembrane helix</keyword>
<dbReference type="PROSITE" id="PS50011">
    <property type="entry name" value="PROTEIN_KINASE_DOM"/>
    <property type="match status" value="1"/>
</dbReference>
<feature type="compositionally biased region" description="Polar residues" evidence="8">
    <location>
        <begin position="299"/>
        <end position="315"/>
    </location>
</feature>
<comment type="subcellular location">
    <subcellularLocation>
        <location evidence="1">Membrane</location>
    </subcellularLocation>
</comment>
<evidence type="ECO:0000256" key="5">
    <source>
        <dbReference type="ARBA" id="ARBA00022989"/>
    </source>
</evidence>